<keyword evidence="1 4" id="KW-0808">Transferase</keyword>
<sequence length="393" mass="43490">MATEKGSSDNMAICEAIQAAGDAAFENEVKTEHIVENTPPQPSLSDHGSMSSDEQLHTTLSGSSSTTVEFVPQHCFSAIMNPECQHAWAAQRLKIADSPYEYVLTLPSKGIREKFIDALNVWFRAPVDKTNAIKEVIAMLHDSSLIIDDFQDNSPLRRGKPSTHTVFGPAQAINSATYVIVKAISKIQAFTDPASLAELTDMILAIFEGQAMDLSWTFNNTAPSVEEYLLMVNDKTGALFRLAGRLLRIYSKEDLGENAAESINKIVSLLGQYFQIRDDYMNLVDTKYTDQKGFCEDLDEGKYSLPLLHALQHDSTGILTSMLSMRRTQGRLSVQQKVLMLERMEACDSLEWTKSLLGDLDGQILAEIGNLEGETGMGKTTLRRLVELLKLDG</sequence>
<evidence type="ECO:0000256" key="3">
    <source>
        <dbReference type="ARBA" id="ARBA00022842"/>
    </source>
</evidence>
<reference evidence="6 7" key="1">
    <citation type="journal article" date="2025" name="Microbiol. Resour. Announc.">
        <title>Draft genome sequences for Neonectria magnoliae and Neonectria punicea, canker pathogens of Liriodendron tulipifera and Acer saccharum in West Virginia.</title>
        <authorList>
            <person name="Petronek H.M."/>
            <person name="Kasson M.T."/>
            <person name="Metheny A.M."/>
            <person name="Stauder C.M."/>
            <person name="Lovett B."/>
            <person name="Lynch S.C."/>
            <person name="Garnas J.R."/>
            <person name="Kasson L.R."/>
            <person name="Stajich J.E."/>
        </authorList>
    </citation>
    <scope>NUCLEOTIDE SEQUENCE [LARGE SCALE GENOMIC DNA]</scope>
    <source>
        <strain evidence="6 7">NRRL 64653</strain>
    </source>
</reference>
<proteinExistence type="inferred from homology"/>
<dbReference type="InterPro" id="IPR000092">
    <property type="entry name" value="Polyprenyl_synt"/>
</dbReference>
<keyword evidence="2" id="KW-0479">Metal-binding</keyword>
<evidence type="ECO:0000313" key="6">
    <source>
        <dbReference type="EMBL" id="KAK7418726.1"/>
    </source>
</evidence>
<comment type="similarity">
    <text evidence="4">Belongs to the FPP/GGPP synthase family.</text>
</comment>
<dbReference type="EMBL" id="JAZAVJ010000044">
    <property type="protein sequence ID" value="KAK7418726.1"/>
    <property type="molecule type" value="Genomic_DNA"/>
</dbReference>
<protein>
    <submittedName>
        <fullName evidence="6">Geranylgeranyl pyrophosphate synthetase</fullName>
    </submittedName>
</protein>
<dbReference type="InterPro" id="IPR008949">
    <property type="entry name" value="Isoprenoid_synthase_dom_sf"/>
</dbReference>
<dbReference type="PANTHER" id="PTHR12001">
    <property type="entry name" value="GERANYLGERANYL PYROPHOSPHATE SYNTHASE"/>
    <property type="match status" value="1"/>
</dbReference>
<dbReference type="Gene3D" id="1.10.600.10">
    <property type="entry name" value="Farnesyl Diphosphate Synthase"/>
    <property type="match status" value="1"/>
</dbReference>
<keyword evidence="3" id="KW-0460">Magnesium</keyword>
<dbReference type="InterPro" id="IPR033749">
    <property type="entry name" value="Polyprenyl_synt_CS"/>
</dbReference>
<evidence type="ECO:0000256" key="4">
    <source>
        <dbReference type="RuleBase" id="RU004466"/>
    </source>
</evidence>
<dbReference type="Pfam" id="PF00348">
    <property type="entry name" value="polyprenyl_synt"/>
    <property type="match status" value="1"/>
</dbReference>
<name>A0ABR1HDU3_9HYPO</name>
<evidence type="ECO:0000256" key="1">
    <source>
        <dbReference type="ARBA" id="ARBA00022679"/>
    </source>
</evidence>
<dbReference type="Proteomes" id="UP001498476">
    <property type="component" value="Unassembled WGS sequence"/>
</dbReference>
<feature type="region of interest" description="Disordered" evidence="5">
    <location>
        <begin position="36"/>
        <end position="64"/>
    </location>
</feature>
<comment type="caution">
    <text evidence="6">The sequence shown here is derived from an EMBL/GenBank/DDBJ whole genome shotgun (WGS) entry which is preliminary data.</text>
</comment>
<dbReference type="CDD" id="cd00685">
    <property type="entry name" value="Trans_IPPS_HT"/>
    <property type="match status" value="1"/>
</dbReference>
<feature type="compositionally biased region" description="Polar residues" evidence="5">
    <location>
        <begin position="43"/>
        <end position="53"/>
    </location>
</feature>
<organism evidence="6 7">
    <name type="scientific">Neonectria punicea</name>
    <dbReference type="NCBI Taxonomy" id="979145"/>
    <lineage>
        <taxon>Eukaryota</taxon>
        <taxon>Fungi</taxon>
        <taxon>Dikarya</taxon>
        <taxon>Ascomycota</taxon>
        <taxon>Pezizomycotina</taxon>
        <taxon>Sordariomycetes</taxon>
        <taxon>Hypocreomycetidae</taxon>
        <taxon>Hypocreales</taxon>
        <taxon>Nectriaceae</taxon>
        <taxon>Neonectria</taxon>
    </lineage>
</organism>
<dbReference type="PROSITE" id="PS00723">
    <property type="entry name" value="POLYPRENYL_SYNTHASE_1"/>
    <property type="match status" value="1"/>
</dbReference>
<dbReference type="PANTHER" id="PTHR12001:SF72">
    <property type="entry name" value="THIJ_PFPI FAMILY PROTEIN (AFU_ORTHOLOGUE AFUA_3G01210)-RELATED"/>
    <property type="match status" value="1"/>
</dbReference>
<dbReference type="PROSITE" id="PS00444">
    <property type="entry name" value="POLYPRENYL_SYNTHASE_2"/>
    <property type="match status" value="1"/>
</dbReference>
<evidence type="ECO:0000256" key="2">
    <source>
        <dbReference type="ARBA" id="ARBA00022723"/>
    </source>
</evidence>
<evidence type="ECO:0000313" key="7">
    <source>
        <dbReference type="Proteomes" id="UP001498476"/>
    </source>
</evidence>
<evidence type="ECO:0000256" key="5">
    <source>
        <dbReference type="SAM" id="MobiDB-lite"/>
    </source>
</evidence>
<gene>
    <name evidence="6" type="primary">BTS1_1</name>
    <name evidence="6" type="ORF">QQX98_003744</name>
</gene>
<accession>A0ABR1HDU3</accession>
<dbReference type="SFLD" id="SFLDS00005">
    <property type="entry name" value="Isoprenoid_Synthase_Type_I"/>
    <property type="match status" value="1"/>
</dbReference>
<dbReference type="SUPFAM" id="SSF48576">
    <property type="entry name" value="Terpenoid synthases"/>
    <property type="match status" value="1"/>
</dbReference>
<keyword evidence="7" id="KW-1185">Reference proteome</keyword>